<name>A0A7N2LJ20_QUELO</name>
<keyword evidence="6" id="KW-0472">Membrane</keyword>
<dbReference type="Gene3D" id="3.30.420.10">
    <property type="entry name" value="Ribonuclease H-like superfamily/Ribonuclease H"/>
    <property type="match status" value="1"/>
</dbReference>
<evidence type="ECO:0000256" key="4">
    <source>
        <dbReference type="ARBA" id="ARBA00022801"/>
    </source>
</evidence>
<organism evidence="8 9">
    <name type="scientific">Quercus lobata</name>
    <name type="common">Valley oak</name>
    <dbReference type="NCBI Taxonomy" id="97700"/>
    <lineage>
        <taxon>Eukaryota</taxon>
        <taxon>Viridiplantae</taxon>
        <taxon>Streptophyta</taxon>
        <taxon>Embryophyta</taxon>
        <taxon>Tracheophyta</taxon>
        <taxon>Spermatophyta</taxon>
        <taxon>Magnoliopsida</taxon>
        <taxon>eudicotyledons</taxon>
        <taxon>Gunneridae</taxon>
        <taxon>Pentapetalae</taxon>
        <taxon>rosids</taxon>
        <taxon>fabids</taxon>
        <taxon>Fagales</taxon>
        <taxon>Fagaceae</taxon>
        <taxon>Quercus</taxon>
    </lineage>
</organism>
<evidence type="ECO:0000256" key="6">
    <source>
        <dbReference type="SAM" id="Phobius"/>
    </source>
</evidence>
<dbReference type="Gramene" id="QL04p089373:mrna">
    <property type="protein sequence ID" value="QL04p089373:mrna"/>
    <property type="gene ID" value="QL04p089373"/>
</dbReference>
<dbReference type="InterPro" id="IPR013103">
    <property type="entry name" value="RVT_2"/>
</dbReference>
<feature type="compositionally biased region" description="Low complexity" evidence="5">
    <location>
        <begin position="951"/>
        <end position="968"/>
    </location>
</feature>
<reference evidence="8" key="2">
    <citation type="submission" date="2021-01" db="UniProtKB">
        <authorList>
            <consortium name="EnsemblPlants"/>
        </authorList>
    </citation>
    <scope>IDENTIFICATION</scope>
</reference>
<dbReference type="InterPro" id="IPR054722">
    <property type="entry name" value="PolX-like_BBD"/>
</dbReference>
<dbReference type="Proteomes" id="UP000594261">
    <property type="component" value="Chromosome 4"/>
</dbReference>
<dbReference type="GO" id="GO:0006508">
    <property type="term" value="P:proteolysis"/>
    <property type="evidence" value="ECO:0007669"/>
    <property type="project" value="UniProtKB-KW"/>
</dbReference>
<proteinExistence type="predicted"/>
<keyword evidence="6" id="KW-1133">Transmembrane helix</keyword>
<dbReference type="Pfam" id="PF14223">
    <property type="entry name" value="Retrotran_gag_2"/>
    <property type="match status" value="1"/>
</dbReference>
<dbReference type="Pfam" id="PF13976">
    <property type="entry name" value="gag_pre-integrs"/>
    <property type="match status" value="1"/>
</dbReference>
<protein>
    <recommendedName>
        <fullName evidence="7">Integrase catalytic domain-containing protein</fullName>
    </recommendedName>
</protein>
<feature type="domain" description="Integrase catalytic" evidence="7">
    <location>
        <begin position="685"/>
        <end position="851"/>
    </location>
</feature>
<dbReference type="InterPro" id="IPR036397">
    <property type="entry name" value="RNaseH_sf"/>
</dbReference>
<feature type="compositionally biased region" description="Polar residues" evidence="5">
    <location>
        <begin position="100"/>
        <end position="111"/>
    </location>
</feature>
<feature type="region of interest" description="Disordered" evidence="5">
    <location>
        <begin position="951"/>
        <end position="993"/>
    </location>
</feature>
<dbReference type="InParanoid" id="A0A7N2LJ20"/>
<evidence type="ECO:0000256" key="2">
    <source>
        <dbReference type="ARBA" id="ARBA00022723"/>
    </source>
</evidence>
<keyword evidence="3" id="KW-0064">Aspartyl protease</keyword>
<dbReference type="EnsemblPlants" id="QL04p089373:mrna">
    <property type="protein sequence ID" value="QL04p089373:mrna"/>
    <property type="gene ID" value="QL04p089373"/>
</dbReference>
<keyword evidence="1" id="KW-0645">Protease</keyword>
<dbReference type="InterPro" id="IPR057670">
    <property type="entry name" value="SH3_retrovirus"/>
</dbReference>
<dbReference type="GO" id="GO:0015074">
    <property type="term" value="P:DNA integration"/>
    <property type="evidence" value="ECO:0007669"/>
    <property type="project" value="InterPro"/>
</dbReference>
<feature type="region of interest" description="Disordered" evidence="5">
    <location>
        <begin position="201"/>
        <end position="221"/>
    </location>
</feature>
<dbReference type="InterPro" id="IPR039537">
    <property type="entry name" value="Retrotran_Ty1/copia-like"/>
</dbReference>
<feature type="region of interest" description="Disordered" evidence="5">
    <location>
        <begin position="92"/>
        <end position="112"/>
    </location>
</feature>
<dbReference type="PROSITE" id="PS50994">
    <property type="entry name" value="INTEGRASE"/>
    <property type="match status" value="1"/>
</dbReference>
<dbReference type="Pfam" id="PF22936">
    <property type="entry name" value="Pol_BBD"/>
    <property type="match status" value="1"/>
</dbReference>
<evidence type="ECO:0000256" key="5">
    <source>
        <dbReference type="SAM" id="MobiDB-lite"/>
    </source>
</evidence>
<dbReference type="GO" id="GO:0004190">
    <property type="term" value="F:aspartic-type endopeptidase activity"/>
    <property type="evidence" value="ECO:0007669"/>
    <property type="project" value="UniProtKB-KW"/>
</dbReference>
<dbReference type="InterPro" id="IPR001584">
    <property type="entry name" value="Integrase_cat-core"/>
</dbReference>
<feature type="transmembrane region" description="Helical" evidence="6">
    <location>
        <begin position="20"/>
        <end position="46"/>
    </location>
</feature>
<evidence type="ECO:0000313" key="8">
    <source>
        <dbReference type="EnsemblPlants" id="QL04p089373:mrna"/>
    </source>
</evidence>
<evidence type="ECO:0000259" key="7">
    <source>
        <dbReference type="PROSITE" id="PS50994"/>
    </source>
</evidence>
<dbReference type="InterPro" id="IPR043502">
    <property type="entry name" value="DNA/RNA_pol_sf"/>
</dbReference>
<evidence type="ECO:0000313" key="9">
    <source>
        <dbReference type="Proteomes" id="UP000594261"/>
    </source>
</evidence>
<dbReference type="InterPro" id="IPR025724">
    <property type="entry name" value="GAG-pre-integrase_dom"/>
</dbReference>
<dbReference type="CDD" id="cd09272">
    <property type="entry name" value="RNase_HI_RT_Ty1"/>
    <property type="match status" value="1"/>
</dbReference>
<dbReference type="SUPFAM" id="SSF56672">
    <property type="entry name" value="DNA/RNA polymerases"/>
    <property type="match status" value="1"/>
</dbReference>
<dbReference type="EMBL" id="LRBV02000004">
    <property type="status" value="NOT_ANNOTATED_CDS"/>
    <property type="molecule type" value="Genomic_DNA"/>
</dbReference>
<dbReference type="InterPro" id="IPR012337">
    <property type="entry name" value="RNaseH-like_sf"/>
</dbReference>
<dbReference type="PANTHER" id="PTHR42648:SF26">
    <property type="entry name" value="INTEGRASE CATALYTIC DOMAIN-CONTAINING PROTEIN"/>
    <property type="match status" value="1"/>
</dbReference>
<dbReference type="OMA" id="FAMDECR"/>
<evidence type="ECO:0000256" key="1">
    <source>
        <dbReference type="ARBA" id="ARBA00022670"/>
    </source>
</evidence>
<keyword evidence="9" id="KW-1185">Reference proteome</keyword>
<dbReference type="GO" id="GO:0003676">
    <property type="term" value="F:nucleic acid binding"/>
    <property type="evidence" value="ECO:0007669"/>
    <property type="project" value="InterPro"/>
</dbReference>
<dbReference type="Pfam" id="PF07727">
    <property type="entry name" value="RVT_2"/>
    <property type="match status" value="1"/>
</dbReference>
<dbReference type="Pfam" id="PF25597">
    <property type="entry name" value="SH3_retrovirus"/>
    <property type="match status" value="1"/>
</dbReference>
<sequence>MFEFESQSEVSKSFSFMFLLSLDILALVSVFSFSLLANPLTFWFLWTSSGVLPLPSPSSSSHCQKRVTAVTPTVPATLGSCCSAHPTVKAKALSDRTDNPEQNPTKNGQKTLHTRLHAPSLSLTRPTRRHDVLHAPHALTRAPRAYTRPTLSFRELPHIIRPITIMLDGPTSYHAWSQNMTVFLKGRKLWRYVTGSIPKPVPNPKSKATAAEESSKTAVTTDDYEERLEEWESIQSKILSWFINTSIPSIHNLLPRLETAEAAWKFLADRYNCTNDSSLEFHIESKLYQMRQETGQSISDFYSQTSTMWEQLSAADPPLVCSKDIELFVKYRDRRRFMHFMMGLREDFEPTRASLLSRSPTPSLDAAVKELISEENRRPTYHMTSSDHVLATPSPQPPIVAFTAPPRINSGRPTSQSSKGAHCKFCRAKGHDISVCRKLQKFVQEQNKASLPQAAAVCPSDPSVPTGPSLASSLTTADIEAVVQQVLSRTSTALSVTSGKQPWFFDTACCNHMTPDESQFSDKAPLEHPITIYTADGTPMPVSHKGTISSPCLSLSDTFHIPKLSLNLLSVGQLCELGVDLLFTNHGVDVQDPRTGQVLGTGRKVGRMFEVHDLKIPSQVVSAAATTATSSPDLWHARLGHPSLSRLQLLASQGHLGSVQFSKFDCTSCHFGKQTKLPFNKSDSFSSAPFDLIHSDIWGPAPVPTEGGSKYFVIFVDDFSRYTWIYLLHHRSELVSIYQTFHKMIETQFNRTVKVFRSDNAQEYNDKSFLSFLDRHGTLPQRSCPYTSQQNGRAERKHRHILDVVRTLLISASLPERFWGEAALTAVHTINRIPSPTTHNKSPFELLYGQTPDYSSLRVFGCACFVSLPPHERTKLQPRTRLCCFLGYGVSQKGFRCYDPISHRLRVSRHVEFWEHRPFTSLQQFPTSSSSESPIFTDLFLPLYPELVEDSSASTASPDDSSPVLSPAYDPPVLDPVAPPSPESPIGPELRRSTRVSIPPPYLTDYHCSFALATLYEPHTYREAHTDPLWQQAMNEELDALHKNHTWDMVDLPPGQSVVGCRWVYKIKTKADGSVERYKARLVAKGFTQEYGIDYEETFAPVARLTSVRCLIAVAAVRRWPLYQMDVKNAFLNGDLHEEVYMQPPPGYPHSGNQVCRLRRALYGLKQAPRAWFEKFSSVVAQQGFTSSPHDTALFVRRSSAGITLILLYVDDMIITGDDSAGIRSLQNYLSQHFEMKDLGTLSYFLGLEVTSFSDGYYLSQAKYASDLLSKAGVTDNKTVSTPLEYNAKLTPLDGEPISDATRYRQLVGSLIYLIVTRPDISHAVGMVSKFMDAPRSVHYAAVLRILRYVKGTLYHGLHYSSRSSLELHAYYDADWVGDPTDRCSITGFCFLLGTSLVSWRSKKQDVVSRSSTEAEYRALADTTCELVWLRWLLADMDAPQPTATPLYCDNRSAIYIAHNDVFHERTKHIEIDCHITRQHLKKGNLQLFSISSADQPADIFTKTHPPGRLRDLISKLQLASSLPPRV</sequence>
<keyword evidence="6" id="KW-0812">Transmembrane</keyword>
<dbReference type="GO" id="GO:0046872">
    <property type="term" value="F:metal ion binding"/>
    <property type="evidence" value="ECO:0007669"/>
    <property type="project" value="UniProtKB-KW"/>
</dbReference>
<dbReference type="Pfam" id="PF00665">
    <property type="entry name" value="rve"/>
    <property type="match status" value="1"/>
</dbReference>
<evidence type="ECO:0000256" key="3">
    <source>
        <dbReference type="ARBA" id="ARBA00022750"/>
    </source>
</evidence>
<feature type="compositionally biased region" description="Pro residues" evidence="5">
    <location>
        <begin position="969"/>
        <end position="985"/>
    </location>
</feature>
<reference evidence="8 9" key="1">
    <citation type="journal article" date="2016" name="G3 (Bethesda)">
        <title>First Draft Assembly and Annotation of the Genome of a California Endemic Oak Quercus lobata Nee (Fagaceae).</title>
        <authorList>
            <person name="Sork V.L."/>
            <person name="Fitz-Gibbon S.T."/>
            <person name="Puiu D."/>
            <person name="Crepeau M."/>
            <person name="Gugger P.F."/>
            <person name="Sherman R."/>
            <person name="Stevens K."/>
            <person name="Langley C.H."/>
            <person name="Pellegrini M."/>
            <person name="Salzberg S.L."/>
        </authorList>
    </citation>
    <scope>NUCLEOTIDE SEQUENCE [LARGE SCALE GENOMIC DNA]</scope>
    <source>
        <strain evidence="8 9">cv. SW786</strain>
    </source>
</reference>
<accession>A0A7N2LJ20</accession>
<dbReference type="SUPFAM" id="SSF53098">
    <property type="entry name" value="Ribonuclease H-like"/>
    <property type="match status" value="1"/>
</dbReference>
<dbReference type="PANTHER" id="PTHR42648">
    <property type="entry name" value="TRANSPOSASE, PUTATIVE-RELATED"/>
    <property type="match status" value="1"/>
</dbReference>
<keyword evidence="2" id="KW-0479">Metal-binding</keyword>
<keyword evidence="4" id="KW-0378">Hydrolase</keyword>